<evidence type="ECO:0000256" key="1">
    <source>
        <dbReference type="ARBA" id="ARBA00006056"/>
    </source>
</evidence>
<dbReference type="GO" id="GO:0016491">
    <property type="term" value="F:oxidoreductase activity"/>
    <property type="evidence" value="ECO:0007669"/>
    <property type="project" value="UniProtKB-KW"/>
</dbReference>
<dbReference type="PANTHER" id="PTHR11091:SF0">
    <property type="entry name" value="MALATE DEHYDROGENASE"/>
    <property type="match status" value="1"/>
</dbReference>
<dbReference type="EMBL" id="LWMW01000022">
    <property type="protein sequence ID" value="KZX17676.1"/>
    <property type="molecule type" value="Genomic_DNA"/>
</dbReference>
<dbReference type="InterPro" id="IPR043143">
    <property type="entry name" value="Mal/L-sulf/L-lact_DH-like_NADP"/>
</dbReference>
<evidence type="ECO:0000313" key="4">
    <source>
        <dbReference type="EMBL" id="KZX17676.1"/>
    </source>
</evidence>
<comment type="caution">
    <text evidence="4">The sequence shown here is derived from an EMBL/GenBank/DDBJ whole genome shotgun (WGS) entry which is preliminary data.</text>
</comment>
<dbReference type="SUPFAM" id="SSF89733">
    <property type="entry name" value="L-sulfolactate dehydrogenase-like"/>
    <property type="match status" value="1"/>
</dbReference>
<dbReference type="OrthoDB" id="40552at2157"/>
<keyword evidence="2 4" id="KW-0560">Oxidoreductase</keyword>
<evidence type="ECO:0000256" key="3">
    <source>
        <dbReference type="SAM" id="MobiDB-lite"/>
    </source>
</evidence>
<reference evidence="4 5" key="1">
    <citation type="submission" date="2016-04" db="EMBL/GenBank/DDBJ databases">
        <title>Genome sequence of Methanobrevibacter cuticularis DSM 11139.</title>
        <authorList>
            <person name="Poehlein A."/>
            <person name="Seedorf H."/>
            <person name="Daniel R."/>
        </authorList>
    </citation>
    <scope>NUCLEOTIDE SEQUENCE [LARGE SCALE GENOMIC DNA]</scope>
    <source>
        <strain evidence="4 5">DSM 11139</strain>
    </source>
</reference>
<dbReference type="EC" id="1.1.1.-" evidence="4"/>
<keyword evidence="5" id="KW-1185">Reference proteome</keyword>
<dbReference type="RefSeq" id="WP_067257506.1">
    <property type="nucleotide sequence ID" value="NZ_LWMW01000022.1"/>
</dbReference>
<dbReference type="Gene3D" id="3.30.1370.60">
    <property type="entry name" value="Hypothetical oxidoreductase yiak, domain 2"/>
    <property type="match status" value="1"/>
</dbReference>
<proteinExistence type="inferred from homology"/>
<protein>
    <submittedName>
        <fullName evidence="4">Putative oxidoreductase YjmC</fullName>
        <ecNumber evidence="4">1.1.1.-</ecNumber>
    </submittedName>
</protein>
<dbReference type="InterPro" id="IPR003767">
    <property type="entry name" value="Malate/L-lactate_DH-like"/>
</dbReference>
<comment type="similarity">
    <text evidence="1">Belongs to the LDH2/MDH2 oxidoreductase family.</text>
</comment>
<dbReference type="NCBIfam" id="NF040650">
    <property type="entry name" value="sulfolac_dhydr"/>
    <property type="match status" value="1"/>
</dbReference>
<evidence type="ECO:0000313" key="5">
    <source>
        <dbReference type="Proteomes" id="UP000077275"/>
    </source>
</evidence>
<accession>A0A166FHG7</accession>
<dbReference type="InterPro" id="IPR053453">
    <property type="entry name" value="LDH2/MDH2_Oxidoreductase"/>
</dbReference>
<dbReference type="InterPro" id="IPR036111">
    <property type="entry name" value="Mal/L-sulfo/L-lacto_DH-like_sf"/>
</dbReference>
<dbReference type="Pfam" id="PF02615">
    <property type="entry name" value="Ldh_2"/>
    <property type="match status" value="1"/>
</dbReference>
<dbReference type="InterPro" id="IPR043144">
    <property type="entry name" value="Mal/L-sulf/L-lact_DH-like_ah"/>
</dbReference>
<feature type="compositionally biased region" description="Basic and acidic residues" evidence="3">
    <location>
        <begin position="188"/>
        <end position="204"/>
    </location>
</feature>
<dbReference type="Proteomes" id="UP000077275">
    <property type="component" value="Unassembled WGS sequence"/>
</dbReference>
<dbReference type="STRING" id="47311.MBCUT_01540"/>
<dbReference type="PANTHER" id="PTHR11091">
    <property type="entry name" value="OXIDOREDUCTASE-RELATED"/>
    <property type="match status" value="1"/>
</dbReference>
<sequence length="343" mass="36869">MKITENNEKKLIITILTKIGLNEENSEIVAEATVDADLKGFTSHGIGRFSQYIKGIENGNINLQGDITIEKETEAIALINGNSAFGQVVAYKAMQLAIKKAKRLGIAAVGTHNSNHFGVTGYYSDLAMKEDIVGIVTANTEPAIAPLGGREALIGTNPIAISIPSEKSYVGLDMATSASARGKLLEAQRKGEQIPENTALDKDGNPTTDPSEALKGSILPFGSHKGYGLAFMIEILTGPLVNAAFGKKVTGTADHSKKCTKGDLFIAIDPAKFVGTEKFKKETEEFLDDVRLSAPNTIVPGDLEVKKISSNKENGIPIDKKLYQNLKTICDNLDIELDDYLNM</sequence>
<organism evidence="4 5">
    <name type="scientific">Methanobrevibacter cuticularis</name>
    <dbReference type="NCBI Taxonomy" id="47311"/>
    <lineage>
        <taxon>Archaea</taxon>
        <taxon>Methanobacteriati</taxon>
        <taxon>Methanobacteriota</taxon>
        <taxon>Methanomada group</taxon>
        <taxon>Methanobacteria</taxon>
        <taxon>Methanobacteriales</taxon>
        <taxon>Methanobacteriaceae</taxon>
        <taxon>Methanobrevibacter</taxon>
    </lineage>
</organism>
<evidence type="ECO:0000256" key="2">
    <source>
        <dbReference type="ARBA" id="ARBA00023002"/>
    </source>
</evidence>
<name>A0A166FHG7_9EURY</name>
<gene>
    <name evidence="4" type="primary">yjmC</name>
    <name evidence="4" type="ORF">MBCUT_01540</name>
</gene>
<dbReference type="PATRIC" id="fig|47311.3.peg.162"/>
<dbReference type="Gene3D" id="1.10.1530.10">
    <property type="match status" value="2"/>
</dbReference>
<feature type="region of interest" description="Disordered" evidence="3">
    <location>
        <begin position="188"/>
        <end position="211"/>
    </location>
</feature>
<dbReference type="AlphaFoldDB" id="A0A166FHG7"/>